<comment type="caution">
    <text evidence="1">The sequence shown here is derived from an EMBL/GenBank/DDBJ whole genome shotgun (WGS) entry which is preliminary data.</text>
</comment>
<reference evidence="1" key="1">
    <citation type="submission" date="2016-10" db="EMBL/GenBank/DDBJ databases">
        <authorList>
            <person name="Benchimol M."/>
            <person name="Almeida L.G."/>
            <person name="Vasconcelos A.T."/>
            <person name="Perreira-Neves A."/>
            <person name="Rosa I.A."/>
            <person name="Tasca T."/>
            <person name="Bogo M.R."/>
            <person name="de Souza W."/>
        </authorList>
    </citation>
    <scope>NUCLEOTIDE SEQUENCE [LARGE SCALE GENOMIC DNA]</scope>
    <source>
        <strain evidence="1">K</strain>
    </source>
</reference>
<dbReference type="EMBL" id="MLAK01000724">
    <property type="protein sequence ID" value="OHT06499.1"/>
    <property type="molecule type" value="Genomic_DNA"/>
</dbReference>
<organism evidence="1 2">
    <name type="scientific">Tritrichomonas foetus</name>
    <dbReference type="NCBI Taxonomy" id="1144522"/>
    <lineage>
        <taxon>Eukaryota</taxon>
        <taxon>Metamonada</taxon>
        <taxon>Parabasalia</taxon>
        <taxon>Tritrichomonadida</taxon>
        <taxon>Tritrichomonadidae</taxon>
        <taxon>Tritrichomonas</taxon>
    </lineage>
</organism>
<dbReference type="GeneID" id="94839066"/>
<evidence type="ECO:0000313" key="1">
    <source>
        <dbReference type="EMBL" id="OHT06499.1"/>
    </source>
</evidence>
<dbReference type="Proteomes" id="UP000179807">
    <property type="component" value="Unassembled WGS sequence"/>
</dbReference>
<proteinExistence type="predicted"/>
<gene>
    <name evidence="1" type="ORF">TRFO_25449</name>
</gene>
<name>A0A1J4K5Q8_9EUKA</name>
<dbReference type="VEuPathDB" id="TrichDB:TRFO_25449"/>
<dbReference type="RefSeq" id="XP_068359635.1">
    <property type="nucleotide sequence ID" value="XM_068504362.1"/>
</dbReference>
<sequence length="989" mass="116044">MTQEDANVWWCKLACFDREDASKMGVPSRNSMVNIFKDISPILYNRLYDHVDKDDFWDVCIDTLKKVTFLNQFPNPNINFNLFVLFLYNSKEILNPTNLSMCIKYVTTFCPPIPNDFFYTDFIKSISSPTLIIQCFYEMNKIQLPQWTEFLSQYGVAERFFDLFLMSLSKQPIKDEIKLDAIFCLSDVMTDILSKYREMVHFNLIGSNLFDNLIDLAKKTSDQNCLRFFRNLFTIINLIEFNHKRKLDLFRLFFEIFKKRALNSQILLAPFLEWCLNQIELRKLSPKLIASTMISNKPVDLISFHYLERLVLRNTNETAGIIVPYLSKLLFQSVIFMRTVSSILNKVLQNGNLPENVKNFFKKFLMHSFVTVSIFSELKKYQNRMLCFVTWIFSDYFMKIEWLSPFILKYAFYASYKKISLTNRVLKSFSSFSNSTLPNSYKVKSAEKDVDDAFKPNEKERKNKNYILFDLNESDDDWNEVNCIHQSYKEYRTFETYKNRSTYKCLPFGKNSNSLADSRIEIDQYSQNDSRILDMGVPSNIAWAFTIDETISKNDQLIITYSIEDYIDEEQQHVNEFNKVMQLQQFCNTSSYLYKDRQLIQSYNSIMKRITDKMFEMQIKKSNDFITTFVTVKELLIKNPCLNVDANLLFRKLRKIMSTDKLYDNLKSKRIGIINKISEKCAKADANIQLEPRFPTAFYAIVNLYNYELEYMPQSTSFDDYFHNFIILTNIKHDIDAIYQLLKQNRIEAVQSAIIEISKLLSIQFKLGISPAPRPKSFSHKSIPKLNHFHSNTNTAKNEHSHFSSSSSNQNASVIDKYVFNVSYVNLLTTCIYREVFSTIFNSESVLNCYYEENALCRKKALSHARNKLKIINFTDGLFSDTVMNYSIIKVFKRNTIQLLWKLEYEFNPIDIASDIYMSLSSVTNMFKTKKVSESDQSLIVYCLILCSPPANSYSISLMLEQWMTILSKPLQTVSRFFIDSILKIMNDP</sequence>
<dbReference type="OrthoDB" id="10673695at2759"/>
<keyword evidence="2" id="KW-1185">Reference proteome</keyword>
<protein>
    <submittedName>
        <fullName evidence="1">Uncharacterized protein</fullName>
    </submittedName>
</protein>
<dbReference type="AlphaFoldDB" id="A0A1J4K5Q8"/>
<accession>A0A1J4K5Q8</accession>
<evidence type="ECO:0000313" key="2">
    <source>
        <dbReference type="Proteomes" id="UP000179807"/>
    </source>
</evidence>